<dbReference type="InterPro" id="IPR012795">
    <property type="entry name" value="tRNA_Ile_lys_synt_N"/>
</dbReference>
<name>A0A9D8KDX2_9DELT</name>
<reference evidence="10" key="2">
    <citation type="submission" date="2021-01" db="EMBL/GenBank/DDBJ databases">
        <authorList>
            <person name="Hahn C.R."/>
            <person name="Youssef N.H."/>
            <person name="Elshahed M."/>
        </authorList>
    </citation>
    <scope>NUCLEOTIDE SEQUENCE</scope>
    <source>
        <strain evidence="10">Zod_Metabat.24</strain>
    </source>
</reference>
<proteinExistence type="inferred from homology"/>
<keyword evidence="5 8" id="KW-0547">Nucleotide-binding</keyword>
<dbReference type="Pfam" id="PF01171">
    <property type="entry name" value="ATP_bind_3"/>
    <property type="match status" value="1"/>
</dbReference>
<dbReference type="SMART" id="SM00977">
    <property type="entry name" value="TilS_C"/>
    <property type="match status" value="1"/>
</dbReference>
<comment type="similarity">
    <text evidence="8">Belongs to the tRNA(Ile)-lysidine synthase family.</text>
</comment>
<dbReference type="SUPFAM" id="SSF56037">
    <property type="entry name" value="PheT/TilS domain"/>
    <property type="match status" value="1"/>
</dbReference>
<dbReference type="HAMAP" id="MF_01161">
    <property type="entry name" value="tRNA_Ile_lys_synt"/>
    <property type="match status" value="1"/>
</dbReference>
<evidence type="ECO:0000256" key="4">
    <source>
        <dbReference type="ARBA" id="ARBA00022694"/>
    </source>
</evidence>
<dbReference type="EC" id="6.3.4.19" evidence="8"/>
<dbReference type="InterPro" id="IPR012094">
    <property type="entry name" value="tRNA_Ile_lys_synt"/>
</dbReference>
<dbReference type="InterPro" id="IPR012796">
    <property type="entry name" value="Lysidine-tRNA-synth_C"/>
</dbReference>
<dbReference type="Proteomes" id="UP000809273">
    <property type="component" value="Unassembled WGS sequence"/>
</dbReference>
<evidence type="ECO:0000256" key="1">
    <source>
        <dbReference type="ARBA" id="ARBA00004496"/>
    </source>
</evidence>
<comment type="caution">
    <text evidence="10">The sequence shown here is derived from an EMBL/GenBank/DDBJ whole genome shotgun (WGS) entry which is preliminary data.</text>
</comment>
<dbReference type="Gene3D" id="3.40.50.620">
    <property type="entry name" value="HUPs"/>
    <property type="match status" value="1"/>
</dbReference>
<organism evidence="10 11">
    <name type="scientific">Candidatus Zymogenus saltonus</name>
    <dbReference type="NCBI Taxonomy" id="2844893"/>
    <lineage>
        <taxon>Bacteria</taxon>
        <taxon>Deltaproteobacteria</taxon>
        <taxon>Candidatus Zymogenia</taxon>
        <taxon>Candidatus Zymogeniales</taxon>
        <taxon>Candidatus Zymogenaceae</taxon>
        <taxon>Candidatus Zymogenus</taxon>
    </lineage>
</organism>
<dbReference type="PANTHER" id="PTHR43033:SF1">
    <property type="entry name" value="TRNA(ILE)-LYSIDINE SYNTHASE-RELATED"/>
    <property type="match status" value="1"/>
</dbReference>
<evidence type="ECO:0000313" key="10">
    <source>
        <dbReference type="EMBL" id="MBN1572445.1"/>
    </source>
</evidence>
<dbReference type="SUPFAM" id="SSF52402">
    <property type="entry name" value="Adenine nucleotide alpha hydrolases-like"/>
    <property type="match status" value="1"/>
</dbReference>
<dbReference type="AlphaFoldDB" id="A0A9D8KDX2"/>
<dbReference type="EMBL" id="JAFGIX010000023">
    <property type="protein sequence ID" value="MBN1572445.1"/>
    <property type="molecule type" value="Genomic_DNA"/>
</dbReference>
<dbReference type="Pfam" id="PF11734">
    <property type="entry name" value="TilS_C"/>
    <property type="match status" value="1"/>
</dbReference>
<evidence type="ECO:0000256" key="6">
    <source>
        <dbReference type="ARBA" id="ARBA00022840"/>
    </source>
</evidence>
<dbReference type="PANTHER" id="PTHR43033">
    <property type="entry name" value="TRNA(ILE)-LYSIDINE SYNTHASE-RELATED"/>
    <property type="match status" value="1"/>
</dbReference>
<dbReference type="Gene3D" id="3.30.465.60">
    <property type="match status" value="1"/>
</dbReference>
<reference evidence="10" key="1">
    <citation type="journal article" date="2021" name="Environ. Microbiol.">
        <title>Genomic characterization of three novel Desulfobacterota classes expand the metabolic and phylogenetic diversity of the phylum.</title>
        <authorList>
            <person name="Murphy C.L."/>
            <person name="Biggerstaff J."/>
            <person name="Eichhorn A."/>
            <person name="Ewing E."/>
            <person name="Shahan R."/>
            <person name="Soriano D."/>
            <person name="Stewart S."/>
            <person name="VanMol K."/>
            <person name="Walker R."/>
            <person name="Walters P."/>
            <person name="Elshahed M.S."/>
            <person name="Youssef N.H."/>
        </authorList>
    </citation>
    <scope>NUCLEOTIDE SEQUENCE</scope>
    <source>
        <strain evidence="10">Zod_Metabat.24</strain>
    </source>
</reference>
<dbReference type="InterPro" id="IPR014729">
    <property type="entry name" value="Rossmann-like_a/b/a_fold"/>
</dbReference>
<evidence type="ECO:0000259" key="9">
    <source>
        <dbReference type="SMART" id="SM00977"/>
    </source>
</evidence>
<evidence type="ECO:0000256" key="3">
    <source>
        <dbReference type="ARBA" id="ARBA00022598"/>
    </source>
</evidence>
<comment type="domain">
    <text evidence="8">The N-terminal region contains the highly conserved SGGXDS motif, predicted to be a P-loop motif involved in ATP binding.</text>
</comment>
<keyword evidence="2 8" id="KW-0963">Cytoplasm</keyword>
<evidence type="ECO:0000256" key="7">
    <source>
        <dbReference type="ARBA" id="ARBA00048539"/>
    </source>
</evidence>
<feature type="binding site" evidence="8">
    <location>
        <begin position="30"/>
        <end position="35"/>
    </location>
    <ligand>
        <name>ATP</name>
        <dbReference type="ChEBI" id="CHEBI:30616"/>
    </ligand>
</feature>
<keyword evidence="3 8" id="KW-0436">Ligase</keyword>
<dbReference type="NCBIfam" id="TIGR02432">
    <property type="entry name" value="lysidine_TilS_N"/>
    <property type="match status" value="1"/>
</dbReference>
<accession>A0A9D8KDX2</accession>
<protein>
    <recommendedName>
        <fullName evidence="8">tRNA(Ile)-lysidine synthase</fullName>
        <ecNumber evidence="8">6.3.4.19</ecNumber>
    </recommendedName>
    <alternativeName>
        <fullName evidence="8">tRNA(Ile)-2-lysyl-cytidine synthase</fullName>
    </alternativeName>
    <alternativeName>
        <fullName evidence="8">tRNA(Ile)-lysidine synthetase</fullName>
    </alternativeName>
</protein>
<evidence type="ECO:0000256" key="2">
    <source>
        <dbReference type="ARBA" id="ARBA00022490"/>
    </source>
</evidence>
<feature type="domain" description="Lysidine-tRNA(Ile) synthetase C-terminal" evidence="9">
    <location>
        <begin position="386"/>
        <end position="458"/>
    </location>
</feature>
<keyword evidence="4 8" id="KW-0819">tRNA processing</keyword>
<comment type="subcellular location">
    <subcellularLocation>
        <location evidence="1 8">Cytoplasm</location>
    </subcellularLocation>
</comment>
<sequence length="464" mass="51472">MKKRFLKKVSDAIDTHGMIDSGDHVVCAVSGGADSTALLYALYYLRGKYDITISAAHVNHGLRGEEARRDQNHARRLAEDLGLEFHLKDADVKGYASIGRLSVQEAGREVRDAFFREIVERYGGAKVATGHTKTDNGETYLMRLIVGAGLEGLSGIPPINGFYIRPLIAVSRGEAEEFLDEIGVDYVTDSSNLENKYLRNIIRNEIIPILREVNPNVEESLAETAAEYRRLFETVREEVNAFMEKNLEGNSLPVDALNSLPEGLKGEAVKELIFRNAEDMEKPLRLTRRHIEAVLGIVRGISRGERAVDLPGGLTAVRSYGRLSVVKAGRSGEGTDAVYSIEIPGRTEIPRLNLKIVSAVETGAETDIGDDKNPVIFDMDRLKSPLTLRTRRDGDRFYPAGMKGSKKVKDFFIDIKIPRSKRDKVPILLSGGDIIWIVGHRADGRFVANEGTKRRLKINFSPLS</sequence>
<dbReference type="GO" id="GO:0005524">
    <property type="term" value="F:ATP binding"/>
    <property type="evidence" value="ECO:0007669"/>
    <property type="project" value="UniProtKB-UniRule"/>
</dbReference>
<evidence type="ECO:0000256" key="5">
    <source>
        <dbReference type="ARBA" id="ARBA00022741"/>
    </source>
</evidence>
<evidence type="ECO:0000313" key="11">
    <source>
        <dbReference type="Proteomes" id="UP000809273"/>
    </source>
</evidence>
<gene>
    <name evidence="8 10" type="primary">tilS</name>
    <name evidence="10" type="ORF">JW984_04530</name>
</gene>
<dbReference type="GO" id="GO:0005737">
    <property type="term" value="C:cytoplasm"/>
    <property type="evidence" value="ECO:0007669"/>
    <property type="project" value="UniProtKB-SubCell"/>
</dbReference>
<dbReference type="NCBIfam" id="TIGR02433">
    <property type="entry name" value="lysidine_TilS_C"/>
    <property type="match status" value="1"/>
</dbReference>
<dbReference type="SUPFAM" id="SSF82829">
    <property type="entry name" value="MesJ substrate recognition domain-like"/>
    <property type="match status" value="1"/>
</dbReference>
<comment type="function">
    <text evidence="8">Ligates lysine onto the cytidine present at position 34 of the AUA codon-specific tRNA(Ile) that contains the anticodon CAU, in an ATP-dependent manner. Cytidine is converted to lysidine, thus changing the amino acid specificity of the tRNA from methionine to isoleucine.</text>
</comment>
<dbReference type="CDD" id="cd01992">
    <property type="entry name" value="TilS_N"/>
    <property type="match status" value="1"/>
</dbReference>
<dbReference type="GO" id="GO:0006400">
    <property type="term" value="P:tRNA modification"/>
    <property type="evidence" value="ECO:0007669"/>
    <property type="project" value="UniProtKB-UniRule"/>
</dbReference>
<evidence type="ECO:0000256" key="8">
    <source>
        <dbReference type="HAMAP-Rule" id="MF_01161"/>
    </source>
</evidence>
<dbReference type="GO" id="GO:0032267">
    <property type="term" value="F:tRNA(Ile)-lysidine synthase activity"/>
    <property type="evidence" value="ECO:0007669"/>
    <property type="project" value="UniProtKB-EC"/>
</dbReference>
<comment type="catalytic activity">
    <reaction evidence="7 8">
        <text>cytidine(34) in tRNA(Ile2) + L-lysine + ATP = lysidine(34) in tRNA(Ile2) + AMP + diphosphate + H(+)</text>
        <dbReference type="Rhea" id="RHEA:43744"/>
        <dbReference type="Rhea" id="RHEA-COMP:10625"/>
        <dbReference type="Rhea" id="RHEA-COMP:10670"/>
        <dbReference type="ChEBI" id="CHEBI:15378"/>
        <dbReference type="ChEBI" id="CHEBI:30616"/>
        <dbReference type="ChEBI" id="CHEBI:32551"/>
        <dbReference type="ChEBI" id="CHEBI:33019"/>
        <dbReference type="ChEBI" id="CHEBI:82748"/>
        <dbReference type="ChEBI" id="CHEBI:83665"/>
        <dbReference type="ChEBI" id="CHEBI:456215"/>
        <dbReference type="EC" id="6.3.4.19"/>
    </reaction>
</comment>
<dbReference type="InterPro" id="IPR011063">
    <property type="entry name" value="TilS/TtcA_N"/>
</dbReference>
<keyword evidence="6 8" id="KW-0067">ATP-binding</keyword>